<keyword evidence="2" id="KW-0472">Membrane</keyword>
<feature type="transmembrane region" description="Helical" evidence="2">
    <location>
        <begin position="6"/>
        <end position="25"/>
    </location>
</feature>
<dbReference type="Pfam" id="PF05419">
    <property type="entry name" value="GUN4"/>
    <property type="match status" value="1"/>
</dbReference>
<dbReference type="Gene3D" id="1.10.10.1770">
    <property type="entry name" value="Gun4-like"/>
    <property type="match status" value="1"/>
</dbReference>
<evidence type="ECO:0000259" key="3">
    <source>
        <dbReference type="Pfam" id="PF05419"/>
    </source>
</evidence>
<protein>
    <submittedName>
        <fullName evidence="4">GUN4 domain-containing protein</fullName>
    </submittedName>
</protein>
<dbReference type="Gene3D" id="1.25.40.620">
    <property type="match status" value="1"/>
</dbReference>
<evidence type="ECO:0000313" key="4">
    <source>
        <dbReference type="EMBL" id="KAF3890607.1"/>
    </source>
</evidence>
<dbReference type="SUPFAM" id="SSF140869">
    <property type="entry name" value="GUN4-like"/>
    <property type="match status" value="1"/>
</dbReference>
<reference evidence="4" key="2">
    <citation type="submission" date="2019-11" db="EMBL/GenBank/DDBJ databases">
        <title>Improved Assembly of Tolypothrix boutellei genome.</title>
        <authorList>
            <person name="Sarangi A.N."/>
            <person name="Mukherjee M."/>
            <person name="Ghosh S."/>
            <person name="Singh D."/>
            <person name="Das A."/>
            <person name="Kant S."/>
            <person name="Prusty A."/>
            <person name="Tripathy S."/>
        </authorList>
    </citation>
    <scope>NUCLEOTIDE SEQUENCE</scope>
    <source>
        <strain evidence="4">VB521301</strain>
    </source>
</reference>
<proteinExistence type="predicted"/>
<dbReference type="PANTHER" id="PTHR34800">
    <property type="entry name" value="TETRAPYRROLE-BINDING PROTEIN, CHLOROPLASTIC"/>
    <property type="match status" value="1"/>
</dbReference>
<dbReference type="CDD" id="cd16383">
    <property type="entry name" value="GUN4"/>
    <property type="match status" value="1"/>
</dbReference>
<evidence type="ECO:0000313" key="5">
    <source>
        <dbReference type="Proteomes" id="UP000029738"/>
    </source>
</evidence>
<dbReference type="OrthoDB" id="7915178at2"/>
<evidence type="ECO:0000256" key="1">
    <source>
        <dbReference type="SAM" id="MobiDB-lite"/>
    </source>
</evidence>
<comment type="caution">
    <text evidence="4">The sequence shown here is derived from an EMBL/GenBank/DDBJ whole genome shotgun (WGS) entry which is preliminary data.</text>
</comment>
<keyword evidence="2" id="KW-1133">Transmembrane helix</keyword>
<evidence type="ECO:0000256" key="2">
    <source>
        <dbReference type="SAM" id="Phobius"/>
    </source>
</evidence>
<dbReference type="Proteomes" id="UP000029738">
    <property type="component" value="Unassembled WGS sequence"/>
</dbReference>
<feature type="region of interest" description="Disordered" evidence="1">
    <location>
        <begin position="57"/>
        <end position="87"/>
    </location>
</feature>
<accession>A0A8S9TF59</accession>
<keyword evidence="2" id="KW-0812">Transmembrane</keyword>
<sequence length="254" mass="29515">MSINWLVFSIIVIFVTVFLLIRLRFQRKQRGSSAIATYKSDRILTVLNQETHQLQQARKSENSSGDLQKLDVSQNRTSVTNSRSQMFSKEDLGQEETKLTLTITLQELLVAQRWEEADRETLKIMLQLANREQEGWLDVTSIQNFPQQDLRAIDRLWVEASKDRFGFSIQQQIWQNVGGKIKPDDKIYEAFGNLVGWRVHQKWLQVHELTFHLSSPVGHLPATAVRLGGLGWGVAGFWWDRRDAYVFLLSQKDW</sequence>
<name>A0A8S9TF59_9CYAN</name>
<dbReference type="InterPro" id="IPR008629">
    <property type="entry name" value="GUN4-like"/>
</dbReference>
<gene>
    <name evidence="4" type="ORF">DA73_0400038010</name>
</gene>
<organism evidence="4 5">
    <name type="scientific">Tolypothrix bouteillei VB521301</name>
    <dbReference type="NCBI Taxonomy" id="1479485"/>
    <lineage>
        <taxon>Bacteria</taxon>
        <taxon>Bacillati</taxon>
        <taxon>Cyanobacteriota</taxon>
        <taxon>Cyanophyceae</taxon>
        <taxon>Nostocales</taxon>
        <taxon>Tolypothrichaceae</taxon>
        <taxon>Tolypothrix</taxon>
    </lineage>
</organism>
<dbReference type="InterPro" id="IPR037215">
    <property type="entry name" value="GUN4-like_sf"/>
</dbReference>
<reference evidence="4" key="1">
    <citation type="journal article" date="2015" name="Genome Announc.">
        <title>Draft Genome Sequence of Tolypothrix boutellei Strain VB521301.</title>
        <authorList>
            <person name="Chandrababunaidu M.M."/>
            <person name="Singh D."/>
            <person name="Sen D."/>
            <person name="Bhan S."/>
            <person name="Das S."/>
            <person name="Gupta A."/>
            <person name="Adhikary S.P."/>
            <person name="Tripathy S."/>
        </authorList>
    </citation>
    <scope>NUCLEOTIDE SEQUENCE</scope>
    <source>
        <strain evidence="4">VB521301</strain>
    </source>
</reference>
<dbReference type="EMBL" id="JHEG04000001">
    <property type="protein sequence ID" value="KAF3890607.1"/>
    <property type="molecule type" value="Genomic_DNA"/>
</dbReference>
<keyword evidence="5" id="KW-1185">Reference proteome</keyword>
<dbReference type="PANTHER" id="PTHR34800:SF1">
    <property type="entry name" value="TETRAPYRROLE-BINDING PROTEIN, CHLOROPLASTIC"/>
    <property type="match status" value="1"/>
</dbReference>
<dbReference type="RefSeq" id="WP_050045478.1">
    <property type="nucleotide sequence ID" value="NZ_JHEG04000001.1"/>
</dbReference>
<dbReference type="GO" id="GO:0046906">
    <property type="term" value="F:tetrapyrrole binding"/>
    <property type="evidence" value="ECO:0007669"/>
    <property type="project" value="TreeGrafter"/>
</dbReference>
<feature type="domain" description="GUN4-like" evidence="3">
    <location>
        <begin position="104"/>
        <end position="224"/>
    </location>
</feature>
<dbReference type="AlphaFoldDB" id="A0A8S9TF59"/>